<dbReference type="Proteomes" id="UP000321291">
    <property type="component" value="Chromosome"/>
</dbReference>
<evidence type="ECO:0000313" key="4">
    <source>
        <dbReference type="Proteomes" id="UP000321291"/>
    </source>
</evidence>
<evidence type="ECO:0000313" key="3">
    <source>
        <dbReference type="EMBL" id="QEC70695.1"/>
    </source>
</evidence>
<protein>
    <recommendedName>
        <fullName evidence="5">Cytochrome-c peroxidase</fullName>
    </recommendedName>
</protein>
<name>A0A5B8VI70_9BACT</name>
<dbReference type="GO" id="GO:0020037">
    <property type="term" value="F:heme binding"/>
    <property type="evidence" value="ECO:0007669"/>
    <property type="project" value="InterPro"/>
</dbReference>
<dbReference type="EMBL" id="CP042434">
    <property type="protein sequence ID" value="QEC70695.1"/>
    <property type="molecule type" value="Genomic_DNA"/>
</dbReference>
<dbReference type="InterPro" id="IPR036909">
    <property type="entry name" value="Cyt_c-like_dom_sf"/>
</dbReference>
<proteinExistence type="predicted"/>
<dbReference type="SUPFAM" id="SSF46626">
    <property type="entry name" value="Cytochrome c"/>
    <property type="match status" value="1"/>
</dbReference>
<dbReference type="OrthoDB" id="9805202at2"/>
<dbReference type="GO" id="GO:0004130">
    <property type="term" value="F:cytochrome-c peroxidase activity"/>
    <property type="evidence" value="ECO:0007669"/>
    <property type="project" value="TreeGrafter"/>
</dbReference>
<dbReference type="RefSeq" id="WP_146779957.1">
    <property type="nucleotide sequence ID" value="NZ_CP042434.1"/>
</dbReference>
<dbReference type="InterPro" id="IPR051395">
    <property type="entry name" value="Cytochrome_c_Peroxidase/MauG"/>
</dbReference>
<keyword evidence="2" id="KW-0560">Oxidoreductase</keyword>
<dbReference type="PANTHER" id="PTHR30600:SF10">
    <property type="entry name" value="BLL6722 PROTEIN"/>
    <property type="match status" value="1"/>
</dbReference>
<dbReference type="GO" id="GO:0009055">
    <property type="term" value="F:electron transfer activity"/>
    <property type="evidence" value="ECO:0007669"/>
    <property type="project" value="InterPro"/>
</dbReference>
<reference evidence="3 4" key="1">
    <citation type="journal article" date="2017" name="Int. J. Syst. Evol. Microbiol.">
        <title>Arachidicoccus ginsenosidivorans sp. nov., with ginsenoside-converting activity isolated from ginseng cultivating soil.</title>
        <authorList>
            <person name="Siddiqi M.Z."/>
            <person name="Aslam Z."/>
            <person name="Im W.T."/>
        </authorList>
    </citation>
    <scope>NUCLEOTIDE SEQUENCE [LARGE SCALE GENOMIC DNA]</scope>
    <source>
        <strain evidence="3 4">Gsoil 809</strain>
    </source>
</reference>
<organism evidence="3 4">
    <name type="scientific">Arachidicoccus ginsenosidivorans</name>
    <dbReference type="NCBI Taxonomy" id="496057"/>
    <lineage>
        <taxon>Bacteria</taxon>
        <taxon>Pseudomonadati</taxon>
        <taxon>Bacteroidota</taxon>
        <taxon>Chitinophagia</taxon>
        <taxon>Chitinophagales</taxon>
        <taxon>Chitinophagaceae</taxon>
        <taxon>Arachidicoccus</taxon>
    </lineage>
</organism>
<dbReference type="KEGG" id="agi:FSB73_02300"/>
<accession>A0A5B8VI70</accession>
<sequence>MGGPKTYEELYMNNGLDSTFKDLGRADITNANDDRGRFRVVTLRNIALTPPYMHDGRFKTLEAVLDHYSDHILSSQTLSPFLNTVTVVSGPQHSSFTRQEKADLLAFLKMLTDSSFITNPQFSDPFIQKTTTNN</sequence>
<evidence type="ECO:0008006" key="5">
    <source>
        <dbReference type="Google" id="ProtNLM"/>
    </source>
</evidence>
<keyword evidence="1" id="KW-0732">Signal</keyword>
<dbReference type="PANTHER" id="PTHR30600">
    <property type="entry name" value="CYTOCHROME C PEROXIDASE-RELATED"/>
    <property type="match status" value="1"/>
</dbReference>
<keyword evidence="4" id="KW-1185">Reference proteome</keyword>
<dbReference type="Gene3D" id="1.10.760.10">
    <property type="entry name" value="Cytochrome c-like domain"/>
    <property type="match status" value="1"/>
</dbReference>
<evidence type="ECO:0000256" key="1">
    <source>
        <dbReference type="ARBA" id="ARBA00022729"/>
    </source>
</evidence>
<evidence type="ECO:0000256" key="2">
    <source>
        <dbReference type="ARBA" id="ARBA00023002"/>
    </source>
</evidence>
<gene>
    <name evidence="3" type="ORF">FSB73_02300</name>
</gene>
<dbReference type="AlphaFoldDB" id="A0A5B8VI70"/>